<keyword evidence="2" id="KW-1185">Reference proteome</keyword>
<dbReference type="EMBL" id="KQ768478">
    <property type="protein sequence ID" value="OAD53135.1"/>
    <property type="molecule type" value="Genomic_DNA"/>
</dbReference>
<protein>
    <submittedName>
        <fullName evidence="1">Uncharacterized protein</fullName>
    </submittedName>
</protein>
<gene>
    <name evidence="1" type="ORF">WN48_10765</name>
</gene>
<sequence length="78" mass="8958">MRDITDGSAIEWTADPANRCGAEYNVINKKNFIEYTAYVCICTLCRDCTVLYIRVCIPDISKYGVCITDEYLHTRHQS</sequence>
<evidence type="ECO:0000313" key="1">
    <source>
        <dbReference type="EMBL" id="OAD53135.1"/>
    </source>
</evidence>
<dbReference type="AlphaFoldDB" id="A0A310SFU4"/>
<proteinExistence type="predicted"/>
<reference evidence="1 2" key="1">
    <citation type="submission" date="2015-07" db="EMBL/GenBank/DDBJ databases">
        <title>The genome of Eufriesea mexicana.</title>
        <authorList>
            <person name="Pan H."/>
            <person name="Kapheim K."/>
        </authorList>
    </citation>
    <scope>NUCLEOTIDE SEQUENCE [LARGE SCALE GENOMIC DNA]</scope>
    <source>
        <strain evidence="1">0111107269</strain>
        <tissue evidence="1">Whole body</tissue>
    </source>
</reference>
<organism evidence="1 2">
    <name type="scientific">Eufriesea mexicana</name>
    <dbReference type="NCBI Taxonomy" id="516756"/>
    <lineage>
        <taxon>Eukaryota</taxon>
        <taxon>Metazoa</taxon>
        <taxon>Ecdysozoa</taxon>
        <taxon>Arthropoda</taxon>
        <taxon>Hexapoda</taxon>
        <taxon>Insecta</taxon>
        <taxon>Pterygota</taxon>
        <taxon>Neoptera</taxon>
        <taxon>Endopterygota</taxon>
        <taxon>Hymenoptera</taxon>
        <taxon>Apocrita</taxon>
        <taxon>Aculeata</taxon>
        <taxon>Apoidea</taxon>
        <taxon>Anthophila</taxon>
        <taxon>Apidae</taxon>
        <taxon>Eufriesea</taxon>
    </lineage>
</organism>
<accession>A0A310SFU4</accession>
<evidence type="ECO:0000313" key="2">
    <source>
        <dbReference type="Proteomes" id="UP000250275"/>
    </source>
</evidence>
<name>A0A310SFU4_9HYME</name>
<dbReference type="Proteomes" id="UP000250275">
    <property type="component" value="Unassembled WGS sequence"/>
</dbReference>